<name>A0A250IGP6_9BACT</name>
<dbReference type="AlphaFoldDB" id="A0A250IGP6"/>
<organism evidence="1 2">
    <name type="scientific">Melittangium boletus DSM 14713</name>
    <dbReference type="NCBI Taxonomy" id="1294270"/>
    <lineage>
        <taxon>Bacteria</taxon>
        <taxon>Pseudomonadati</taxon>
        <taxon>Myxococcota</taxon>
        <taxon>Myxococcia</taxon>
        <taxon>Myxococcales</taxon>
        <taxon>Cystobacterineae</taxon>
        <taxon>Archangiaceae</taxon>
        <taxon>Melittangium</taxon>
    </lineage>
</organism>
<protein>
    <submittedName>
        <fullName evidence="1">Uncharacterized protein</fullName>
    </submittedName>
</protein>
<sequence length="222" mass="24905">MPGTGWRRAAWVLLGLLGGMEGCASNPHVKVQRMENGLLRVEGPLAGPFPKLEELAANACELMTNEPGASNGIYGSEYCALYYYSPGQKAYFLSYLSDIKSSLDTETKNCELPRSVEDALHPDHIVLGGIHTHPHNRRFSRRDLGITTTWSPTRFADKSTGQVFDRNLLMFFRERTGECRAYAYNNFSRHVSALREGEWVPIAKVTNDSGDLEMFEGKDWLP</sequence>
<evidence type="ECO:0000313" key="1">
    <source>
        <dbReference type="EMBL" id="ATB30999.1"/>
    </source>
</evidence>
<dbReference type="EMBL" id="CP022163">
    <property type="protein sequence ID" value="ATB30999.1"/>
    <property type="molecule type" value="Genomic_DNA"/>
</dbReference>
<reference evidence="1 2" key="1">
    <citation type="submission" date="2017-06" db="EMBL/GenBank/DDBJ databases">
        <authorList>
            <person name="Kim H.J."/>
            <person name="Triplett B.A."/>
        </authorList>
    </citation>
    <scope>NUCLEOTIDE SEQUENCE [LARGE SCALE GENOMIC DNA]</scope>
    <source>
        <strain evidence="1 2">DSM 14713</strain>
    </source>
</reference>
<proteinExistence type="predicted"/>
<keyword evidence="2" id="KW-1185">Reference proteome</keyword>
<dbReference type="Proteomes" id="UP000217289">
    <property type="component" value="Chromosome"/>
</dbReference>
<dbReference type="KEGG" id="mbd:MEBOL_004461"/>
<accession>A0A250IGP6</accession>
<evidence type="ECO:0000313" key="2">
    <source>
        <dbReference type="Proteomes" id="UP000217289"/>
    </source>
</evidence>
<gene>
    <name evidence="1" type="ORF">MEBOL_004461</name>
</gene>